<dbReference type="GO" id="GO:0005634">
    <property type="term" value="C:nucleus"/>
    <property type="evidence" value="ECO:0007669"/>
    <property type="project" value="TreeGrafter"/>
</dbReference>
<organism evidence="3 4">
    <name type="scientific">Malassezia pachydermatis</name>
    <dbReference type="NCBI Taxonomy" id="77020"/>
    <lineage>
        <taxon>Eukaryota</taxon>
        <taxon>Fungi</taxon>
        <taxon>Dikarya</taxon>
        <taxon>Basidiomycota</taxon>
        <taxon>Ustilaginomycotina</taxon>
        <taxon>Malasseziomycetes</taxon>
        <taxon>Malasseziales</taxon>
        <taxon>Malasseziaceae</taxon>
        <taxon>Malassezia</taxon>
    </lineage>
</organism>
<dbReference type="STRING" id="77020.A0A0M8MWF2"/>
<dbReference type="Gene3D" id="3.10.20.550">
    <property type="entry name" value="ASAP complex, SAP18 subunit"/>
    <property type="match status" value="1"/>
</dbReference>
<evidence type="ECO:0000256" key="1">
    <source>
        <dbReference type="ARBA" id="ARBA00009143"/>
    </source>
</evidence>
<gene>
    <name evidence="3" type="ORF">Malapachy_2680</name>
</gene>
<evidence type="ECO:0000313" key="4">
    <source>
        <dbReference type="Proteomes" id="UP000037751"/>
    </source>
</evidence>
<sequence>MAQRMPEEEEDATPFVVRCVVSRNDFRPLAEFHRHRAPVHGEKQIYAWRSSTLRDMANLLYLADPVISRAMTTHDFRVVFQDPATKQFEAGPVYYGITRVPTTSVDTLLAPEGPDTFTDTRAVLRALEPKESHRGRLPPSETAAQRTLEQMRIADGVWLECVLDAAPRSAHHRGRERSPPRRRGRRYD</sequence>
<comment type="caution">
    <text evidence="3">The sequence shown here is derived from an EMBL/GenBank/DDBJ whole genome shotgun (WGS) entry which is preliminary data.</text>
</comment>
<name>A0A0M8MWF2_9BASI</name>
<dbReference type="OrthoDB" id="440566at2759"/>
<feature type="compositionally biased region" description="Basic residues" evidence="2">
    <location>
        <begin position="169"/>
        <end position="188"/>
    </location>
</feature>
<dbReference type="GeneID" id="28729043"/>
<feature type="region of interest" description="Disordered" evidence="2">
    <location>
        <begin position="168"/>
        <end position="188"/>
    </location>
</feature>
<dbReference type="VEuPathDB" id="FungiDB:Malapachy_2680"/>
<dbReference type="PANTHER" id="PTHR13082:SF0">
    <property type="entry name" value="HISTONE DEACETYLASE COMPLEX SUBUNIT SAP18"/>
    <property type="match status" value="1"/>
</dbReference>
<dbReference type="AlphaFoldDB" id="A0A0M8MWF2"/>
<dbReference type="InterPro" id="IPR010516">
    <property type="entry name" value="SAP18"/>
</dbReference>
<dbReference type="PANTHER" id="PTHR13082">
    <property type="entry name" value="SAP18"/>
    <property type="match status" value="1"/>
</dbReference>
<evidence type="ECO:0000313" key="3">
    <source>
        <dbReference type="EMBL" id="KOS15140.1"/>
    </source>
</evidence>
<evidence type="ECO:0000256" key="2">
    <source>
        <dbReference type="SAM" id="MobiDB-lite"/>
    </source>
</evidence>
<keyword evidence="4" id="KW-1185">Reference proteome</keyword>
<reference evidence="3 4" key="1">
    <citation type="submission" date="2015-07" db="EMBL/GenBank/DDBJ databases">
        <title>Draft Genome Sequence of Malassezia furfur CBS1878 and Malassezia pachydermatis CBS1879.</title>
        <authorList>
            <person name="Triana S."/>
            <person name="Ohm R."/>
            <person name="Gonzalez A."/>
            <person name="DeCock H."/>
            <person name="Restrepo S."/>
            <person name="Celis A."/>
        </authorList>
    </citation>
    <scope>NUCLEOTIDE SEQUENCE [LARGE SCALE GENOMIC DNA]</scope>
    <source>
        <strain evidence="3 4">CBS 1879</strain>
    </source>
</reference>
<protein>
    <submittedName>
        <fullName evidence="3">Uncharacterized protein</fullName>
    </submittedName>
</protein>
<comment type="similarity">
    <text evidence="1">Belongs to the SAP18 family.</text>
</comment>
<dbReference type="RefSeq" id="XP_017992772.1">
    <property type="nucleotide sequence ID" value="XM_018137168.1"/>
</dbReference>
<proteinExistence type="inferred from homology"/>
<dbReference type="EMBL" id="LGAV01000002">
    <property type="protein sequence ID" value="KOS15140.1"/>
    <property type="molecule type" value="Genomic_DNA"/>
</dbReference>
<dbReference type="Pfam" id="PF06487">
    <property type="entry name" value="SAP18"/>
    <property type="match status" value="1"/>
</dbReference>
<dbReference type="InterPro" id="IPR042534">
    <property type="entry name" value="SAP18_sf"/>
</dbReference>
<dbReference type="Proteomes" id="UP000037751">
    <property type="component" value="Unassembled WGS sequence"/>
</dbReference>
<accession>A0A0M8MWF2</accession>